<dbReference type="SMART" id="SM00901">
    <property type="entry name" value="FRG"/>
    <property type="match status" value="1"/>
</dbReference>
<reference evidence="2 3" key="1">
    <citation type="submission" date="2023-03" db="EMBL/GenBank/DDBJ databases">
        <title>Bacillus Genome Sequencing.</title>
        <authorList>
            <person name="Dunlap C."/>
        </authorList>
    </citation>
    <scope>NUCLEOTIDE SEQUENCE [LARGE SCALE GENOMIC DNA]</scope>
    <source>
        <strain evidence="2 3">NRS-1351</strain>
    </source>
</reference>
<dbReference type="Proteomes" id="UP001355653">
    <property type="component" value="Unassembled WGS sequence"/>
</dbReference>
<sequence length="299" mass="33820">MLKPTKTVQTLENGIFEISGIDSVEKYLKAVDQIYQMVCPPKQPQACELWFRGVKSTTYNLDPSISRGLGAQSEIVYLSKFRSLAYPYLGNVPYFPYSEDKLHSYWGWLFLMQHYSVPTRLLDWSREALVALLFALGEPTNTLEETTDKAVWLLSPVTLNQTFRFYNYLKPGYIPNVSEPAFTALFGPNAKSDNVKAAAAIGPLNNPRIIKQAGTFTVYPLARKIVPLDLLPDSSKYLYKIIIKKGARESMNNQLLHYGLSEHDLYPGLENVAADIRQEIESEGLKSNQTHVSLKSRTK</sequence>
<dbReference type="RefSeq" id="WP_218033200.1">
    <property type="nucleotide sequence ID" value="NZ_JAROBY010000071.1"/>
</dbReference>
<organism evidence="2 3">
    <name type="scientific">Paenibacillus chondroitinus</name>
    <dbReference type="NCBI Taxonomy" id="59842"/>
    <lineage>
        <taxon>Bacteria</taxon>
        <taxon>Bacillati</taxon>
        <taxon>Bacillota</taxon>
        <taxon>Bacilli</taxon>
        <taxon>Bacillales</taxon>
        <taxon>Paenibacillaceae</taxon>
        <taxon>Paenibacillus</taxon>
    </lineage>
</organism>
<feature type="domain" description="FRG" evidence="1">
    <location>
        <begin position="45"/>
        <end position="152"/>
    </location>
</feature>
<dbReference type="InterPro" id="IPR014966">
    <property type="entry name" value="FRG-dom"/>
</dbReference>
<dbReference type="EMBL" id="JAROBY010000071">
    <property type="protein sequence ID" value="MEB4798237.1"/>
    <property type="molecule type" value="Genomic_DNA"/>
</dbReference>
<evidence type="ECO:0000259" key="1">
    <source>
        <dbReference type="SMART" id="SM00901"/>
    </source>
</evidence>
<protein>
    <submittedName>
        <fullName evidence="2">FRG domain-containing protein</fullName>
    </submittedName>
</protein>
<evidence type="ECO:0000313" key="3">
    <source>
        <dbReference type="Proteomes" id="UP001355653"/>
    </source>
</evidence>
<accession>A0ABU6DKC8</accession>
<name>A0ABU6DKC8_9BACL</name>
<evidence type="ECO:0000313" key="2">
    <source>
        <dbReference type="EMBL" id="MEB4798237.1"/>
    </source>
</evidence>
<gene>
    <name evidence="2" type="ORF">P5G65_30465</name>
</gene>
<keyword evidence="3" id="KW-1185">Reference proteome</keyword>
<dbReference type="Pfam" id="PF08867">
    <property type="entry name" value="FRG"/>
    <property type="match status" value="1"/>
</dbReference>
<proteinExistence type="predicted"/>
<comment type="caution">
    <text evidence="2">The sequence shown here is derived from an EMBL/GenBank/DDBJ whole genome shotgun (WGS) entry which is preliminary data.</text>
</comment>